<evidence type="ECO:0000256" key="13">
    <source>
        <dbReference type="ARBA" id="ARBA00082626"/>
    </source>
</evidence>
<name>A0A916SW47_9ACTN</name>
<evidence type="ECO:0000256" key="5">
    <source>
        <dbReference type="ARBA" id="ARBA00022840"/>
    </source>
</evidence>
<dbReference type="InterPro" id="IPR027417">
    <property type="entry name" value="P-loop_NTPase"/>
</dbReference>
<dbReference type="PROSITE" id="PS50893">
    <property type="entry name" value="ABC_TRANSPORTER_2"/>
    <property type="match status" value="1"/>
</dbReference>
<dbReference type="Gene3D" id="2.40.50.100">
    <property type="match status" value="1"/>
</dbReference>
<dbReference type="NCBIfam" id="NF008653">
    <property type="entry name" value="PRK11650.1"/>
    <property type="match status" value="1"/>
</dbReference>
<dbReference type="InterPro" id="IPR015855">
    <property type="entry name" value="ABC_transpr_MalK-like"/>
</dbReference>
<keyword evidence="3" id="KW-1003">Cell membrane</keyword>
<dbReference type="SUPFAM" id="SSF50331">
    <property type="entry name" value="MOP-like"/>
    <property type="match status" value="1"/>
</dbReference>
<keyword evidence="2" id="KW-0813">Transport</keyword>
<dbReference type="GO" id="GO:0055052">
    <property type="term" value="C:ATP-binding cassette (ABC) transporter complex, substrate-binding subunit-containing"/>
    <property type="evidence" value="ECO:0007669"/>
    <property type="project" value="TreeGrafter"/>
</dbReference>
<gene>
    <name evidence="15" type="ORF">GCM10011489_00600</name>
</gene>
<keyword evidence="4" id="KW-0547">Nucleotide-binding</keyword>
<evidence type="ECO:0000256" key="7">
    <source>
        <dbReference type="ARBA" id="ARBA00023136"/>
    </source>
</evidence>
<reference evidence="15" key="2">
    <citation type="submission" date="2020-09" db="EMBL/GenBank/DDBJ databases">
        <authorList>
            <person name="Sun Q."/>
            <person name="Zhou Y."/>
        </authorList>
    </citation>
    <scope>NUCLEOTIDE SEQUENCE</scope>
    <source>
        <strain evidence="15">CGMCC 1.12827</strain>
    </source>
</reference>
<dbReference type="GO" id="GO:0005524">
    <property type="term" value="F:ATP binding"/>
    <property type="evidence" value="ECO:0007669"/>
    <property type="project" value="UniProtKB-KW"/>
</dbReference>
<evidence type="ECO:0000256" key="3">
    <source>
        <dbReference type="ARBA" id="ARBA00022475"/>
    </source>
</evidence>
<proteinExistence type="predicted"/>
<evidence type="ECO:0000256" key="8">
    <source>
        <dbReference type="ARBA" id="ARBA00050305"/>
    </source>
</evidence>
<dbReference type="FunFam" id="3.40.50.300:FF:000042">
    <property type="entry name" value="Maltose/maltodextrin ABC transporter, ATP-binding protein"/>
    <property type="match status" value="1"/>
</dbReference>
<evidence type="ECO:0000256" key="9">
    <source>
        <dbReference type="ARBA" id="ARBA00056091"/>
    </source>
</evidence>
<dbReference type="InterPro" id="IPR008995">
    <property type="entry name" value="Mo/tungstate-bd_C_term_dom"/>
</dbReference>
<dbReference type="InterPro" id="IPR017871">
    <property type="entry name" value="ABC_transporter-like_CS"/>
</dbReference>
<evidence type="ECO:0000256" key="6">
    <source>
        <dbReference type="ARBA" id="ARBA00022967"/>
    </source>
</evidence>
<dbReference type="PROSITE" id="PS00211">
    <property type="entry name" value="ABC_TRANSPORTER_1"/>
    <property type="match status" value="1"/>
</dbReference>
<dbReference type="PANTHER" id="PTHR43875">
    <property type="entry name" value="MALTODEXTRIN IMPORT ATP-BINDING PROTEIN MSMX"/>
    <property type="match status" value="1"/>
</dbReference>
<evidence type="ECO:0000256" key="1">
    <source>
        <dbReference type="ARBA" id="ARBA00004515"/>
    </source>
</evidence>
<dbReference type="InterPro" id="IPR012340">
    <property type="entry name" value="NA-bd_OB-fold"/>
</dbReference>
<sequence>MSKRFADGSLAVDDIDITIADGEFVILVGPSGCGKSTTLNMIAGLEDISSGELRIGGERMNEKAPKDRDIAMVFQSYALYPHMNVRQNIAFPLTLTKMSKSEINAKVDEAARILDLTPFLDRRPSSLSGGQRQRVAMGRAIVRSPKAFLMDEPLSNLDAKLRVQMRTEISRLQDRLRTTTVYVTHDQTEAMTLGDRVVVLRTGRVQQIGTPQELYDTPTNVFVAGFIGSPAMNFLSGNLTSSGVRTALGEIPLADHDEVSGAASSSQSDGSVLVGIRPEHFEDARLVDPAVAARGVTFTAKVDVLESMGSDKYAYFTVDTERAANDALIELAADSGAELGGGQMIARLSPESRAARGEQIELVFDPAKISVFDASGGHNLRVAQPVAAGAR</sequence>
<dbReference type="GO" id="GO:0140359">
    <property type="term" value="F:ABC-type transporter activity"/>
    <property type="evidence" value="ECO:0007669"/>
    <property type="project" value="InterPro"/>
</dbReference>
<feature type="domain" description="ABC transporter" evidence="14">
    <location>
        <begin position="3"/>
        <end position="227"/>
    </location>
</feature>
<dbReference type="Pfam" id="PF17912">
    <property type="entry name" value="OB_MalK"/>
    <property type="match status" value="1"/>
</dbReference>
<dbReference type="PANTHER" id="PTHR43875:SF15">
    <property type="entry name" value="TREHALOSE IMPORT ATP-BINDING PROTEIN SUGC"/>
    <property type="match status" value="1"/>
</dbReference>
<keyword evidence="7" id="KW-0472">Membrane</keyword>
<evidence type="ECO:0000256" key="10">
    <source>
        <dbReference type="ARBA" id="ARBA00063658"/>
    </source>
</evidence>
<comment type="subcellular location">
    <subcellularLocation>
        <location evidence="1">Cell inner membrane</location>
        <topology evidence="1">Peripheral membrane protein</topology>
        <orientation evidence="1">Cytoplasmic side</orientation>
    </subcellularLocation>
</comment>
<organism evidence="15 16">
    <name type="scientific">Gordonia jinhuaensis</name>
    <dbReference type="NCBI Taxonomy" id="1517702"/>
    <lineage>
        <taxon>Bacteria</taxon>
        <taxon>Bacillati</taxon>
        <taxon>Actinomycetota</taxon>
        <taxon>Actinomycetes</taxon>
        <taxon>Mycobacteriales</taxon>
        <taxon>Gordoniaceae</taxon>
        <taxon>Gordonia</taxon>
    </lineage>
</organism>
<evidence type="ECO:0000256" key="12">
    <source>
        <dbReference type="ARBA" id="ARBA00080647"/>
    </source>
</evidence>
<protein>
    <recommendedName>
        <fullName evidence="11">Trehalose import ATP-binding protein SugC</fullName>
    </recommendedName>
    <alternativeName>
        <fullName evidence="13">Nucleotide-binding domain of SugABC transporter</fullName>
    </alternativeName>
    <alternativeName>
        <fullName evidence="12">SugABC transporter ATPase SugC</fullName>
    </alternativeName>
</protein>
<comment type="catalytic activity">
    <reaction evidence="8">
        <text>alpha,alpha-trehalose(out) + ATP + H2O = alpha,alpha-trehalose(in) + ADP + phosphate + H(+)</text>
        <dbReference type="Rhea" id="RHEA:75203"/>
        <dbReference type="ChEBI" id="CHEBI:15377"/>
        <dbReference type="ChEBI" id="CHEBI:15378"/>
        <dbReference type="ChEBI" id="CHEBI:16551"/>
        <dbReference type="ChEBI" id="CHEBI:30616"/>
        <dbReference type="ChEBI" id="CHEBI:43474"/>
        <dbReference type="ChEBI" id="CHEBI:456216"/>
    </reaction>
</comment>
<dbReference type="InterPro" id="IPR040582">
    <property type="entry name" value="OB_MalK-like"/>
</dbReference>
<comment type="subunit">
    <text evidence="10">Monomer. Homodimerizes in the presence of ATP. The complex is composed of two ATP-binding proteins (SugC), two transmembrane proteins (SugA and SugB) and a solute-binding protein (LpqY).</text>
</comment>
<dbReference type="Gene3D" id="3.40.50.300">
    <property type="entry name" value="P-loop containing nucleotide triphosphate hydrolases"/>
    <property type="match status" value="1"/>
</dbReference>
<reference evidence="15" key="1">
    <citation type="journal article" date="2014" name="Int. J. Syst. Evol. Microbiol.">
        <title>Complete genome sequence of Corynebacterium casei LMG S-19264T (=DSM 44701T), isolated from a smear-ripened cheese.</title>
        <authorList>
            <consortium name="US DOE Joint Genome Institute (JGI-PGF)"/>
            <person name="Walter F."/>
            <person name="Albersmeier A."/>
            <person name="Kalinowski J."/>
            <person name="Ruckert C."/>
        </authorList>
    </citation>
    <scope>NUCLEOTIDE SEQUENCE</scope>
    <source>
        <strain evidence="15">CGMCC 1.12827</strain>
    </source>
</reference>
<keyword evidence="6" id="KW-1278">Translocase</keyword>
<evidence type="ECO:0000256" key="11">
    <source>
        <dbReference type="ARBA" id="ARBA00072105"/>
    </source>
</evidence>
<dbReference type="EMBL" id="BMGC01000001">
    <property type="protein sequence ID" value="GGB16391.1"/>
    <property type="molecule type" value="Genomic_DNA"/>
</dbReference>
<dbReference type="Pfam" id="PF00005">
    <property type="entry name" value="ABC_tran"/>
    <property type="match status" value="1"/>
</dbReference>
<dbReference type="InterPro" id="IPR003439">
    <property type="entry name" value="ABC_transporter-like_ATP-bd"/>
</dbReference>
<evidence type="ECO:0000313" key="15">
    <source>
        <dbReference type="EMBL" id="GGB16391.1"/>
    </source>
</evidence>
<dbReference type="AlphaFoldDB" id="A0A916SW47"/>
<dbReference type="CDD" id="cd03301">
    <property type="entry name" value="ABC_MalK_N"/>
    <property type="match status" value="1"/>
</dbReference>
<comment type="caution">
    <text evidence="15">The sequence shown here is derived from an EMBL/GenBank/DDBJ whole genome shotgun (WGS) entry which is preliminary data.</text>
</comment>
<dbReference type="InterPro" id="IPR003593">
    <property type="entry name" value="AAA+_ATPase"/>
</dbReference>
<dbReference type="Proteomes" id="UP000621454">
    <property type="component" value="Unassembled WGS sequence"/>
</dbReference>
<evidence type="ECO:0000256" key="4">
    <source>
        <dbReference type="ARBA" id="ARBA00022741"/>
    </source>
</evidence>
<dbReference type="SUPFAM" id="SSF52540">
    <property type="entry name" value="P-loop containing nucleoside triphosphate hydrolases"/>
    <property type="match status" value="1"/>
</dbReference>
<dbReference type="GO" id="GO:0008643">
    <property type="term" value="P:carbohydrate transport"/>
    <property type="evidence" value="ECO:0007669"/>
    <property type="project" value="InterPro"/>
</dbReference>
<evidence type="ECO:0000313" key="16">
    <source>
        <dbReference type="Proteomes" id="UP000621454"/>
    </source>
</evidence>
<evidence type="ECO:0000259" key="14">
    <source>
        <dbReference type="PROSITE" id="PS50893"/>
    </source>
</evidence>
<dbReference type="InterPro" id="IPR047641">
    <property type="entry name" value="ABC_transpr_MalK/UgpC-like"/>
</dbReference>
<dbReference type="SMART" id="SM00382">
    <property type="entry name" value="AAA"/>
    <property type="match status" value="1"/>
</dbReference>
<comment type="function">
    <text evidence="9">Part of the ABC transporter complex LpqY-SugA-SugB-SugC, which is highly specific for uptake of trehalose. Involved in the recycling of extracellular trehalose released from trehalose-containing molecules synthesized by M.tuberculosis. Trehalose uptake is essential for virulence. Responsible for energy coupling to the transport system.</text>
</comment>
<keyword evidence="16" id="KW-1185">Reference proteome</keyword>
<evidence type="ECO:0000256" key="2">
    <source>
        <dbReference type="ARBA" id="ARBA00022448"/>
    </source>
</evidence>
<keyword evidence="5 15" id="KW-0067">ATP-binding</keyword>
<dbReference type="GO" id="GO:0016887">
    <property type="term" value="F:ATP hydrolysis activity"/>
    <property type="evidence" value="ECO:0007669"/>
    <property type="project" value="InterPro"/>
</dbReference>
<dbReference type="Gene3D" id="2.40.50.140">
    <property type="entry name" value="Nucleic acid-binding proteins"/>
    <property type="match status" value="1"/>
</dbReference>
<accession>A0A916SW47</accession>